<proteinExistence type="predicted"/>
<dbReference type="AlphaFoldDB" id="A0A7R9K3Y9"/>
<dbReference type="SMART" id="SM00587">
    <property type="entry name" value="CHK"/>
    <property type="match status" value="1"/>
</dbReference>
<dbReference type="PANTHER" id="PTHR11012">
    <property type="entry name" value="PROTEIN KINASE-LIKE DOMAIN-CONTAINING"/>
    <property type="match status" value="1"/>
</dbReference>
<dbReference type="InterPro" id="IPR015897">
    <property type="entry name" value="CHK_kinase-like"/>
</dbReference>
<dbReference type="PANTHER" id="PTHR11012:SF56">
    <property type="entry name" value="CHK KINASE-LIKE DOMAIN-CONTAINING PROTEIN-RELATED"/>
    <property type="match status" value="1"/>
</dbReference>
<evidence type="ECO:0000259" key="2">
    <source>
        <dbReference type="SMART" id="SM00587"/>
    </source>
</evidence>
<dbReference type="SUPFAM" id="SSF56112">
    <property type="entry name" value="Protein kinase-like (PK-like)"/>
    <property type="match status" value="1"/>
</dbReference>
<evidence type="ECO:0000313" key="3">
    <source>
        <dbReference type="EMBL" id="CAD7601568.1"/>
    </source>
</evidence>
<evidence type="ECO:0000256" key="1">
    <source>
        <dbReference type="SAM" id="MobiDB-lite"/>
    </source>
</evidence>
<dbReference type="EMBL" id="OE842843">
    <property type="protein sequence ID" value="CAD7601568.1"/>
    <property type="molecule type" value="Genomic_DNA"/>
</dbReference>
<protein>
    <recommendedName>
        <fullName evidence="2">CHK kinase-like domain-containing protein</fullName>
    </recommendedName>
</protein>
<name>A0A7R9K3Y9_TIMGE</name>
<gene>
    <name evidence="3" type="ORF">TGEB3V08_LOCUS8004</name>
</gene>
<dbReference type="Pfam" id="PF02958">
    <property type="entry name" value="EcKL"/>
    <property type="match status" value="1"/>
</dbReference>
<sequence>MALLNLTIKSEHPPYRFGTVARGRQTDMETGRETHMGPDKQTDMGTGRETHVGPDKQTDMGTGRETHVGPDKQTDRGTGRETHVGPDKQTDIGTGRETHVGPDKQTDMGTDRETHMGPDKQTDMGTDRVGYFIEEIMEGEVGTGEVSWLTRVFLEEVIQEAEQDPEITVTSYDAKPAVGKGDNYASIMQRVSVVFRREGTDTSDKASLIIKTPQSGQLIEQFLKEAKLFEKEGHIYEVLLPKMYMLLKYKVGVEVFKPFAPMPFKTHRPETIILEDLAEKGFKMANRRERLDLNHCVLALKALGRFHALSVAIIEEEPGILENYPESMFKESMKEMNKSFLPVILESLAAVVDKWPGYEHYSKKLRGHKEHCVDTLLELVKPKEGALNVLNHGDFWVNNMLFKYSETTGEVEDIRMIDFQIVRYGSPALDLHYFLISSTNDEVRDDHLDFLLEEYHRSLTSNLQLLGLNPDLLPMETLKKEFEDYWFFGFYSACFLFSVIVADPSEALEFDSMTKEDLKNGTANPMAKAYNGKNFKIAFQKLLRFLELRKFL</sequence>
<dbReference type="InterPro" id="IPR011009">
    <property type="entry name" value="Kinase-like_dom_sf"/>
</dbReference>
<dbReference type="InterPro" id="IPR004119">
    <property type="entry name" value="EcKL"/>
</dbReference>
<accession>A0A7R9K3Y9</accession>
<organism evidence="3">
    <name type="scientific">Timema genevievae</name>
    <name type="common">Walking stick</name>
    <dbReference type="NCBI Taxonomy" id="629358"/>
    <lineage>
        <taxon>Eukaryota</taxon>
        <taxon>Metazoa</taxon>
        <taxon>Ecdysozoa</taxon>
        <taxon>Arthropoda</taxon>
        <taxon>Hexapoda</taxon>
        <taxon>Insecta</taxon>
        <taxon>Pterygota</taxon>
        <taxon>Neoptera</taxon>
        <taxon>Polyneoptera</taxon>
        <taxon>Phasmatodea</taxon>
        <taxon>Timematodea</taxon>
        <taxon>Timematoidea</taxon>
        <taxon>Timematidae</taxon>
        <taxon>Timema</taxon>
    </lineage>
</organism>
<reference evidence="3" key="1">
    <citation type="submission" date="2020-11" db="EMBL/GenBank/DDBJ databases">
        <authorList>
            <person name="Tran Van P."/>
        </authorList>
    </citation>
    <scope>NUCLEOTIDE SEQUENCE</scope>
</reference>
<feature type="compositionally biased region" description="Basic and acidic residues" evidence="1">
    <location>
        <begin position="24"/>
        <end position="125"/>
    </location>
</feature>
<dbReference type="Gene3D" id="3.90.1200.10">
    <property type="match status" value="1"/>
</dbReference>
<feature type="domain" description="CHK kinase-like" evidence="2">
    <location>
        <begin position="272"/>
        <end position="465"/>
    </location>
</feature>
<feature type="region of interest" description="Disordered" evidence="1">
    <location>
        <begin position="16"/>
        <end position="125"/>
    </location>
</feature>